<keyword evidence="5" id="KW-0187">Copper transport</keyword>
<keyword evidence="5" id="KW-0813">Transport</keyword>
<feature type="transmembrane region" description="Helical" evidence="5">
    <location>
        <begin position="186"/>
        <end position="206"/>
    </location>
</feature>
<evidence type="ECO:0000256" key="4">
    <source>
        <dbReference type="ARBA" id="ARBA00023136"/>
    </source>
</evidence>
<sequence>MSNQSEWLIVSRASSVSRFLNGQILNASIVHYLGYRSKKHVSEMQMHFEASSTVTLLFDFWSVHGPGGMVLSVVVVLLLTVLYEFLKVWKNVLVKRSETLLAPCVPASSSPNPPCFSSVLEHPEGTSSLANSPSQVSLAPTETTTTPVLGTTAVNSWLLHGVRTGVHIVQVVLGYMLMLCVMSYNVWIFLGVIVGSLLGYFIAFPLSGYVM</sequence>
<dbReference type="InterPro" id="IPR007274">
    <property type="entry name" value="Cop_transporter"/>
</dbReference>
<evidence type="ECO:0000256" key="3">
    <source>
        <dbReference type="ARBA" id="ARBA00022989"/>
    </source>
</evidence>
<organism evidence="6 7">
    <name type="scientific">Pangasianodon hypophthalmus</name>
    <name type="common">Striped catfish</name>
    <name type="synonym">Helicophagus hypophthalmus</name>
    <dbReference type="NCBI Taxonomy" id="310915"/>
    <lineage>
        <taxon>Eukaryota</taxon>
        <taxon>Metazoa</taxon>
        <taxon>Chordata</taxon>
        <taxon>Craniata</taxon>
        <taxon>Vertebrata</taxon>
        <taxon>Euteleostomi</taxon>
        <taxon>Actinopterygii</taxon>
        <taxon>Neopterygii</taxon>
        <taxon>Teleostei</taxon>
        <taxon>Ostariophysi</taxon>
        <taxon>Siluriformes</taxon>
        <taxon>Pangasiidae</taxon>
        <taxon>Pangasianodon</taxon>
    </lineage>
</organism>
<accession>A0A5N5M3Z2</accession>
<keyword evidence="3 5" id="KW-1133">Transmembrane helix</keyword>
<name>A0A5N5M3Z2_PANHP</name>
<evidence type="ECO:0000313" key="6">
    <source>
        <dbReference type="EMBL" id="KAB5549211.1"/>
    </source>
</evidence>
<evidence type="ECO:0000256" key="2">
    <source>
        <dbReference type="ARBA" id="ARBA00022692"/>
    </source>
</evidence>
<comment type="subcellular location">
    <subcellularLocation>
        <location evidence="1">Late endosome membrane</location>
        <topology evidence="1">Multi-pass membrane protein</topology>
    </subcellularLocation>
    <subcellularLocation>
        <location evidence="5">Membrane</location>
        <topology evidence="5">Multi-pass membrane protein</topology>
    </subcellularLocation>
</comment>
<feature type="transmembrane region" description="Helical" evidence="5">
    <location>
        <begin position="67"/>
        <end position="86"/>
    </location>
</feature>
<protein>
    <recommendedName>
        <fullName evidence="5">Copper transport protein</fullName>
    </recommendedName>
</protein>
<keyword evidence="5" id="KW-0406">Ion transport</keyword>
<comment type="similarity">
    <text evidence="5">Belongs to the copper transporter (Ctr) (TC 1.A.56) family. SLC31A subfamily.</text>
</comment>
<dbReference type="GO" id="GO:0005375">
    <property type="term" value="F:copper ion transmembrane transporter activity"/>
    <property type="evidence" value="ECO:0007669"/>
    <property type="project" value="UniProtKB-UniRule"/>
</dbReference>
<gene>
    <name evidence="6" type="ORF">PHYPO_G00064780</name>
</gene>
<proteinExistence type="inferred from homology"/>
<keyword evidence="2 5" id="KW-0812">Transmembrane</keyword>
<dbReference type="EMBL" id="VFJC01000016">
    <property type="protein sequence ID" value="KAB5549211.1"/>
    <property type="molecule type" value="Genomic_DNA"/>
</dbReference>
<dbReference type="Proteomes" id="UP000327468">
    <property type="component" value="Chromosome 15"/>
</dbReference>
<evidence type="ECO:0000313" key="7">
    <source>
        <dbReference type="Proteomes" id="UP000327468"/>
    </source>
</evidence>
<keyword evidence="4 5" id="KW-0472">Membrane</keyword>
<comment type="caution">
    <text evidence="6">The sequence shown here is derived from an EMBL/GenBank/DDBJ whole genome shotgun (WGS) entry which is preliminary data.</text>
</comment>
<keyword evidence="5" id="KW-0186">Copper</keyword>
<dbReference type="PANTHER" id="PTHR12483:SF8">
    <property type="entry name" value="PROTEIN SLC31A2"/>
    <property type="match status" value="1"/>
</dbReference>
<dbReference type="PANTHER" id="PTHR12483">
    <property type="entry name" value="SOLUTE CARRIER FAMILY 31 COPPER TRANSPORTERS"/>
    <property type="match status" value="1"/>
</dbReference>
<dbReference type="Pfam" id="PF04145">
    <property type="entry name" value="Ctr"/>
    <property type="match status" value="1"/>
</dbReference>
<evidence type="ECO:0000256" key="5">
    <source>
        <dbReference type="RuleBase" id="RU367022"/>
    </source>
</evidence>
<dbReference type="GO" id="GO:0031902">
    <property type="term" value="C:late endosome membrane"/>
    <property type="evidence" value="ECO:0007669"/>
    <property type="project" value="UniProtKB-SubCell"/>
</dbReference>
<keyword evidence="7" id="KW-1185">Reference proteome</keyword>
<evidence type="ECO:0000256" key="1">
    <source>
        <dbReference type="ARBA" id="ARBA00004107"/>
    </source>
</evidence>
<reference evidence="6 7" key="1">
    <citation type="submission" date="2019-06" db="EMBL/GenBank/DDBJ databases">
        <title>A chromosome-scale genome assembly of the striped catfish, Pangasianodon hypophthalmus.</title>
        <authorList>
            <person name="Wen M."/>
            <person name="Zahm M."/>
            <person name="Roques C."/>
            <person name="Cabau C."/>
            <person name="Klopp C."/>
            <person name="Donnadieu C."/>
            <person name="Jouanno E."/>
            <person name="Avarre J.-C."/>
            <person name="Campet M."/>
            <person name="Ha T.T.T."/>
            <person name="Dugue R."/>
            <person name="Lampietro C."/>
            <person name="Louis A."/>
            <person name="Herpin A."/>
            <person name="Echchiki A."/>
            <person name="Berthelot C."/>
            <person name="Parey E."/>
            <person name="Roest-Crollius H."/>
            <person name="Braasch I."/>
            <person name="Postlethwait J."/>
            <person name="Bobe J."/>
            <person name="Montfort J."/>
            <person name="Bouchez O."/>
            <person name="Begum T."/>
            <person name="Schartl M."/>
            <person name="Guiguen Y."/>
        </authorList>
    </citation>
    <scope>NUCLEOTIDE SEQUENCE [LARGE SCALE GENOMIC DNA]</scope>
    <source>
        <strain evidence="6 7">Indonesia</strain>
        <tissue evidence="6">Blood</tissue>
    </source>
</reference>
<dbReference type="AlphaFoldDB" id="A0A5N5M3Z2"/>